<dbReference type="Proteomes" id="UP001642483">
    <property type="component" value="Unassembled WGS sequence"/>
</dbReference>
<dbReference type="SUPFAM" id="SSF53098">
    <property type="entry name" value="Ribonuclease H-like"/>
    <property type="match status" value="1"/>
</dbReference>
<dbReference type="EMBL" id="CAWYQH010000068">
    <property type="protein sequence ID" value="CAK8680330.1"/>
    <property type="molecule type" value="Genomic_DNA"/>
</dbReference>
<organism evidence="2 3">
    <name type="scientific">Clavelina lepadiformis</name>
    <name type="common">Light-bulb sea squirt</name>
    <name type="synonym">Ascidia lepadiformis</name>
    <dbReference type="NCBI Taxonomy" id="159417"/>
    <lineage>
        <taxon>Eukaryota</taxon>
        <taxon>Metazoa</taxon>
        <taxon>Chordata</taxon>
        <taxon>Tunicata</taxon>
        <taxon>Ascidiacea</taxon>
        <taxon>Aplousobranchia</taxon>
        <taxon>Clavelinidae</taxon>
        <taxon>Clavelina</taxon>
    </lineage>
</organism>
<keyword evidence="3" id="KW-1185">Reference proteome</keyword>
<gene>
    <name evidence="2" type="ORF">CVLEPA_LOCUS10594</name>
</gene>
<accession>A0ABP0FKX9</accession>
<dbReference type="InterPro" id="IPR012337">
    <property type="entry name" value="RNaseH-like_sf"/>
</dbReference>
<protein>
    <submittedName>
        <fullName evidence="2">Uncharacterized protein</fullName>
    </submittedName>
</protein>
<feature type="compositionally biased region" description="Polar residues" evidence="1">
    <location>
        <begin position="220"/>
        <end position="239"/>
    </location>
</feature>
<comment type="caution">
    <text evidence="2">The sequence shown here is derived from an EMBL/GenBank/DDBJ whole genome shotgun (WGS) entry which is preliminary data.</text>
</comment>
<evidence type="ECO:0000313" key="2">
    <source>
        <dbReference type="EMBL" id="CAK8680330.1"/>
    </source>
</evidence>
<feature type="region of interest" description="Disordered" evidence="1">
    <location>
        <begin position="219"/>
        <end position="243"/>
    </location>
</feature>
<reference evidence="2 3" key="1">
    <citation type="submission" date="2024-02" db="EMBL/GenBank/DDBJ databases">
        <authorList>
            <person name="Daric V."/>
            <person name="Darras S."/>
        </authorList>
    </citation>
    <scope>NUCLEOTIDE SEQUENCE [LARGE SCALE GENOMIC DNA]</scope>
</reference>
<proteinExistence type="predicted"/>
<sequence>MFNLKRHIERHHHDILKTVLEEEQPKNKEDIHDNSTMRHVASLISKIRQVVTAARTPKIDAILKRKTNKGAINDQATRWGSTYLMLERLLELKPVLVDIVSLFDGQWNEVKQLEELLRHPFVTTKKLQASDLTPGSFFKEWKKLLFQFSHIGGNLADAIRTSMERREQALFANDVLLAAVYVDPMYRVILNDEQHSKGKATLLEIALSMKDHEERRLGKNLSQGGNQTNVGESANFSPTSEDEDFEKILDRQAKRRKIAAEATDGSALQRYKMDVINAYPIWKILIGPQKWLSWMQFPCTQIFCKKWRTQLQLCHQHK</sequence>
<evidence type="ECO:0000256" key="1">
    <source>
        <dbReference type="SAM" id="MobiDB-lite"/>
    </source>
</evidence>
<name>A0ABP0FKX9_CLALP</name>
<evidence type="ECO:0000313" key="3">
    <source>
        <dbReference type="Proteomes" id="UP001642483"/>
    </source>
</evidence>